<reference evidence="2 3" key="1">
    <citation type="submission" date="2024-01" db="EMBL/GenBank/DDBJ databases">
        <title>Genome assemblies of Stephania.</title>
        <authorList>
            <person name="Yang L."/>
        </authorList>
    </citation>
    <scope>NUCLEOTIDE SEQUENCE [LARGE SCALE GENOMIC DNA]</scope>
    <source>
        <strain evidence="2">JXDWG</strain>
        <tissue evidence="2">Leaf</tissue>
    </source>
</reference>
<feature type="compositionally biased region" description="Acidic residues" evidence="1">
    <location>
        <begin position="43"/>
        <end position="89"/>
    </location>
</feature>
<comment type="caution">
    <text evidence="2">The sequence shown here is derived from an EMBL/GenBank/DDBJ whole genome shotgun (WGS) entry which is preliminary data.</text>
</comment>
<gene>
    <name evidence="2" type="ORF">Scep_014184</name>
</gene>
<organism evidence="2 3">
    <name type="scientific">Stephania cephalantha</name>
    <dbReference type="NCBI Taxonomy" id="152367"/>
    <lineage>
        <taxon>Eukaryota</taxon>
        <taxon>Viridiplantae</taxon>
        <taxon>Streptophyta</taxon>
        <taxon>Embryophyta</taxon>
        <taxon>Tracheophyta</taxon>
        <taxon>Spermatophyta</taxon>
        <taxon>Magnoliopsida</taxon>
        <taxon>Ranunculales</taxon>
        <taxon>Menispermaceae</taxon>
        <taxon>Menispermoideae</taxon>
        <taxon>Cissampelideae</taxon>
        <taxon>Stephania</taxon>
    </lineage>
</organism>
<dbReference type="AlphaFoldDB" id="A0AAP0J0U8"/>
<dbReference type="Proteomes" id="UP001419268">
    <property type="component" value="Unassembled WGS sequence"/>
</dbReference>
<sequence length="210" mass="24273">MGSMETMKGMGAQFINRECLDKLRLYFNYFDKLVRDVGFKPMEDEDAEDAQNEENEENEEDVDQSVEENDDDEDYAPSEGEYGEEEDKNDQEKGFQFGSPYMENSNDDPNVAQFLFTWDQLMDGMEEESGGNSDNMEENPKIPYGFGGHVVEEEHEVQTVHAETETAPEDAHIAEFEAAPRMITHSNLTKFYITRARGRKWREWGEKAMT</sequence>
<evidence type="ECO:0000313" key="2">
    <source>
        <dbReference type="EMBL" id="KAK9125338.1"/>
    </source>
</evidence>
<evidence type="ECO:0000313" key="3">
    <source>
        <dbReference type="Proteomes" id="UP001419268"/>
    </source>
</evidence>
<proteinExistence type="predicted"/>
<accession>A0AAP0J0U8</accession>
<protein>
    <submittedName>
        <fullName evidence="2">Uncharacterized protein</fullName>
    </submittedName>
</protein>
<dbReference type="EMBL" id="JBBNAG010000006">
    <property type="protein sequence ID" value="KAK9125338.1"/>
    <property type="molecule type" value="Genomic_DNA"/>
</dbReference>
<feature type="region of interest" description="Disordered" evidence="1">
    <location>
        <begin position="41"/>
        <end position="106"/>
    </location>
</feature>
<name>A0AAP0J0U8_9MAGN</name>
<keyword evidence="3" id="KW-1185">Reference proteome</keyword>
<evidence type="ECO:0000256" key="1">
    <source>
        <dbReference type="SAM" id="MobiDB-lite"/>
    </source>
</evidence>